<accession>A0ABT8HGM0</accession>
<dbReference type="EMBL" id="JAUHTC010000062">
    <property type="protein sequence ID" value="MDN4519916.1"/>
    <property type="molecule type" value="Genomic_DNA"/>
</dbReference>
<evidence type="ECO:0000313" key="3">
    <source>
        <dbReference type="Proteomes" id="UP001172687"/>
    </source>
</evidence>
<keyword evidence="3" id="KW-1185">Reference proteome</keyword>
<dbReference type="InterPro" id="IPR034660">
    <property type="entry name" value="DinB/YfiT-like"/>
</dbReference>
<dbReference type="InterPro" id="IPR024775">
    <property type="entry name" value="DinB-like"/>
</dbReference>
<evidence type="ECO:0000313" key="2">
    <source>
        <dbReference type="EMBL" id="MDN4519916.1"/>
    </source>
</evidence>
<name>A0ABT8HGM0_MYCAO</name>
<gene>
    <name evidence="2" type="ORF">QYF68_19155</name>
</gene>
<evidence type="ECO:0000259" key="1">
    <source>
        <dbReference type="Pfam" id="PF12867"/>
    </source>
</evidence>
<dbReference type="SUPFAM" id="SSF109854">
    <property type="entry name" value="DinB/YfiT-like putative metalloenzymes"/>
    <property type="match status" value="1"/>
</dbReference>
<feature type="domain" description="DinB-like" evidence="1">
    <location>
        <begin position="8"/>
        <end position="159"/>
    </location>
</feature>
<organism evidence="2 3">
    <name type="scientific">Mycolicibacterium austroafricanum</name>
    <name type="common">Mycobacterium austroafricanum</name>
    <dbReference type="NCBI Taxonomy" id="39687"/>
    <lineage>
        <taxon>Bacteria</taxon>
        <taxon>Bacillati</taxon>
        <taxon>Actinomycetota</taxon>
        <taxon>Actinomycetes</taxon>
        <taxon>Mycobacteriales</taxon>
        <taxon>Mycobacteriaceae</taxon>
        <taxon>Mycolicibacterium</taxon>
    </lineage>
</organism>
<comment type="caution">
    <text evidence="2">The sequence shown here is derived from an EMBL/GenBank/DDBJ whole genome shotgun (WGS) entry which is preliminary data.</text>
</comment>
<protein>
    <submittedName>
        <fullName evidence="2">DinB family protein</fullName>
    </submittedName>
</protein>
<sequence>MIDEIRRQFELGWGLTELHLASLVEADFLWEPAELCWTVRPDSGGRWRADFAEVEPDPVPVPTIAWLTWHIDYWWSAALASMRARPLRAPTEVLWPGNGPAAAARLRTLAAQWREVLAAITVERLAEPAAFPWGIAENRAVADTVLWVTVELTKNAAEIGQLRLLRAARA</sequence>
<dbReference type="Proteomes" id="UP001172687">
    <property type="component" value="Unassembled WGS sequence"/>
</dbReference>
<dbReference type="RefSeq" id="WP_011780664.1">
    <property type="nucleotide sequence ID" value="NZ_CP070380.1"/>
</dbReference>
<proteinExistence type="predicted"/>
<dbReference type="Pfam" id="PF12867">
    <property type="entry name" value="DinB_2"/>
    <property type="match status" value="1"/>
</dbReference>
<reference evidence="2" key="1">
    <citation type="submission" date="2023-07" db="EMBL/GenBank/DDBJ databases">
        <title>Degradation of tert-butanol by M. austroafricanum TBA100.</title>
        <authorList>
            <person name="Helbich S."/>
            <person name="Vainshtein Y."/>
        </authorList>
    </citation>
    <scope>NUCLEOTIDE SEQUENCE</scope>
    <source>
        <strain evidence="2">TBA100</strain>
    </source>
</reference>